<keyword evidence="7 12" id="KW-0418">Kinase</keyword>
<keyword evidence="11 12" id="KW-0119">Carbohydrate metabolism</keyword>
<dbReference type="PROSITE" id="PS00583">
    <property type="entry name" value="PFKB_KINASES_1"/>
    <property type="match status" value="1"/>
</dbReference>
<dbReference type="InterPro" id="IPR002139">
    <property type="entry name" value="Ribo/fructo_kinase"/>
</dbReference>
<evidence type="ECO:0000256" key="10">
    <source>
        <dbReference type="ARBA" id="ARBA00022958"/>
    </source>
</evidence>
<sequence>MTIAIVGSSNIDFAARVAELPKPGQTVSAKDYITGPGGKGCNQAVAVARLGQKPVFISKIGNDVLGRSLIDTLKIEGFDTNQLIQTTDAQTGTALISIDDAGENIITVAGGANMTMSRADIREKQVFLEHCDYLLVQLECPVVAVACAMKYARDAGATIILDPAPVPDRVVLRDLMALTDIVTPNSSECFAMTGILPENLETAHQAAEKLREMGARIAIIKMGSKGAFYSDGDQSGIVPPFDVSAIDTVAAGDCFNGGLAVALHEGRPLRDAVRFACATGALATTRYGAADAAPTLDQVLSLLEQDTGT</sequence>
<gene>
    <name evidence="12" type="primary">rbsK</name>
    <name evidence="14" type="ORF">AUP42_10280</name>
</gene>
<dbReference type="UniPathway" id="UPA00916">
    <property type="reaction ID" value="UER00889"/>
</dbReference>
<feature type="binding site" evidence="12">
    <location>
        <position position="247"/>
    </location>
    <ligand>
        <name>K(+)</name>
        <dbReference type="ChEBI" id="CHEBI:29103"/>
    </ligand>
</feature>
<comment type="catalytic activity">
    <reaction evidence="12">
        <text>D-ribose + ATP = D-ribose 5-phosphate + ADP + H(+)</text>
        <dbReference type="Rhea" id="RHEA:13697"/>
        <dbReference type="ChEBI" id="CHEBI:15378"/>
        <dbReference type="ChEBI" id="CHEBI:30616"/>
        <dbReference type="ChEBI" id="CHEBI:47013"/>
        <dbReference type="ChEBI" id="CHEBI:78346"/>
        <dbReference type="ChEBI" id="CHEBI:456216"/>
        <dbReference type="EC" id="2.7.1.15"/>
    </reaction>
</comment>
<evidence type="ECO:0000256" key="2">
    <source>
        <dbReference type="ARBA" id="ARBA00012035"/>
    </source>
</evidence>
<feature type="active site" description="Proton acceptor" evidence="12">
    <location>
        <position position="253"/>
    </location>
</feature>
<dbReference type="GO" id="GO:0005524">
    <property type="term" value="F:ATP binding"/>
    <property type="evidence" value="ECO:0007669"/>
    <property type="project" value="UniProtKB-UniRule"/>
</dbReference>
<dbReference type="GO" id="GO:0046872">
    <property type="term" value="F:metal ion binding"/>
    <property type="evidence" value="ECO:0007669"/>
    <property type="project" value="UniProtKB-KW"/>
</dbReference>
<dbReference type="InterPro" id="IPR002173">
    <property type="entry name" value="Carboh/pur_kinase_PfkB_CS"/>
</dbReference>
<keyword evidence="6 12" id="KW-0547">Nucleotide-binding</keyword>
<reference evidence="14 15" key="1">
    <citation type="submission" date="2015-12" db="EMBL/GenBank/DDBJ databases">
        <title>Genome sequence of Thalassospira lucentensis MCCC 1A02072.</title>
        <authorList>
            <person name="Lu L."/>
            <person name="Lai Q."/>
            <person name="Shao Z."/>
            <person name="Qian P."/>
        </authorList>
    </citation>
    <scope>NUCLEOTIDE SEQUENCE [LARGE SCALE GENOMIC DNA]</scope>
    <source>
        <strain evidence="14 15">MCCC 1A02072</strain>
    </source>
</reference>
<comment type="subunit">
    <text evidence="12">Homodimer.</text>
</comment>
<dbReference type="SUPFAM" id="SSF53613">
    <property type="entry name" value="Ribokinase-like"/>
    <property type="match status" value="1"/>
</dbReference>
<dbReference type="EC" id="2.7.1.15" evidence="2 12"/>
<feature type="binding site" evidence="12">
    <location>
        <position position="249"/>
    </location>
    <ligand>
        <name>K(+)</name>
        <dbReference type="ChEBI" id="CHEBI:29103"/>
    </ligand>
</feature>
<dbReference type="GO" id="GO:0005829">
    <property type="term" value="C:cytosol"/>
    <property type="evidence" value="ECO:0007669"/>
    <property type="project" value="TreeGrafter"/>
</dbReference>
<comment type="cofactor">
    <cofactor evidence="12">
        <name>Mg(2+)</name>
        <dbReference type="ChEBI" id="CHEBI:18420"/>
    </cofactor>
    <text evidence="12">Requires a divalent cation, most likely magnesium in vivo, as an electrophilic catalyst to aid phosphoryl group transfer. It is the chelate of the metal and the nucleotide that is the actual substrate.</text>
</comment>
<dbReference type="PANTHER" id="PTHR10584:SF166">
    <property type="entry name" value="RIBOKINASE"/>
    <property type="match status" value="1"/>
</dbReference>
<comment type="activity regulation">
    <text evidence="12">Activated by a monovalent cation that binds near, but not in, the active site. The most likely occupant of the site in vivo is potassium. Ion binding induces a conformational change that may alter substrate affinity.</text>
</comment>
<accession>A0A154LB65</accession>
<feature type="binding site" evidence="12">
    <location>
        <begin position="252"/>
        <end position="253"/>
    </location>
    <ligand>
        <name>ATP</name>
        <dbReference type="ChEBI" id="CHEBI:30616"/>
    </ligand>
</feature>
<keyword evidence="12" id="KW-0963">Cytoplasm</keyword>
<dbReference type="GO" id="GO:0004747">
    <property type="term" value="F:ribokinase activity"/>
    <property type="evidence" value="ECO:0007669"/>
    <property type="project" value="UniProtKB-UniRule"/>
</dbReference>
<feature type="binding site" evidence="12">
    <location>
        <position position="288"/>
    </location>
    <ligand>
        <name>K(+)</name>
        <dbReference type="ChEBI" id="CHEBI:29103"/>
    </ligand>
</feature>
<evidence type="ECO:0000256" key="7">
    <source>
        <dbReference type="ARBA" id="ARBA00022777"/>
    </source>
</evidence>
<keyword evidence="8 12" id="KW-0067">ATP-binding</keyword>
<evidence type="ECO:0000313" key="14">
    <source>
        <dbReference type="EMBL" id="KZB69253.1"/>
    </source>
</evidence>
<evidence type="ECO:0000259" key="13">
    <source>
        <dbReference type="Pfam" id="PF00294"/>
    </source>
</evidence>
<dbReference type="HAMAP" id="MF_01987">
    <property type="entry name" value="Ribokinase"/>
    <property type="match status" value="1"/>
</dbReference>
<name>A0A154LB65_9PROT</name>
<protein>
    <recommendedName>
        <fullName evidence="3 12">Ribokinase</fullName>
        <shortName evidence="12">RK</shortName>
        <ecNumber evidence="2 12">2.7.1.15</ecNumber>
    </recommendedName>
</protein>
<feature type="binding site" evidence="12">
    <location>
        <position position="286"/>
    </location>
    <ligand>
        <name>K(+)</name>
        <dbReference type="ChEBI" id="CHEBI:29103"/>
    </ligand>
</feature>
<dbReference type="PRINTS" id="PR00990">
    <property type="entry name" value="RIBOKINASE"/>
</dbReference>
<feature type="binding site" evidence="12">
    <location>
        <position position="139"/>
    </location>
    <ligand>
        <name>substrate</name>
    </ligand>
</feature>
<organism evidence="14 15">
    <name type="scientific">Thalassospira lucentensis</name>
    <dbReference type="NCBI Taxonomy" id="168935"/>
    <lineage>
        <taxon>Bacteria</taxon>
        <taxon>Pseudomonadati</taxon>
        <taxon>Pseudomonadota</taxon>
        <taxon>Alphaproteobacteria</taxon>
        <taxon>Rhodospirillales</taxon>
        <taxon>Thalassospiraceae</taxon>
        <taxon>Thalassospira</taxon>
    </lineage>
</organism>
<dbReference type="Gene3D" id="3.40.1190.20">
    <property type="match status" value="1"/>
</dbReference>
<dbReference type="OrthoDB" id="9792663at2"/>
<proteinExistence type="inferred from homology"/>
<feature type="binding site" evidence="12">
    <location>
        <position position="253"/>
    </location>
    <ligand>
        <name>substrate</name>
    </ligand>
</feature>
<comment type="similarity">
    <text evidence="12">Belongs to the carbohydrate kinase PfkB family. Ribokinase subfamily.</text>
</comment>
<evidence type="ECO:0000256" key="8">
    <source>
        <dbReference type="ARBA" id="ARBA00022840"/>
    </source>
</evidence>
<feature type="binding site" evidence="12">
    <location>
        <begin position="38"/>
        <end position="42"/>
    </location>
    <ligand>
        <name>substrate</name>
    </ligand>
</feature>
<feature type="binding site" evidence="12">
    <location>
        <position position="185"/>
    </location>
    <ligand>
        <name>ATP</name>
        <dbReference type="ChEBI" id="CHEBI:30616"/>
    </ligand>
</feature>
<evidence type="ECO:0000256" key="4">
    <source>
        <dbReference type="ARBA" id="ARBA00022679"/>
    </source>
</evidence>
<dbReference type="Proteomes" id="UP000076335">
    <property type="component" value="Unassembled WGS sequence"/>
</dbReference>
<dbReference type="NCBIfam" id="TIGR02152">
    <property type="entry name" value="D_ribokin_bact"/>
    <property type="match status" value="1"/>
</dbReference>
<feature type="binding site" evidence="12">
    <location>
        <begin position="10"/>
        <end position="12"/>
    </location>
    <ligand>
        <name>substrate</name>
    </ligand>
</feature>
<dbReference type="PROSITE" id="PS00584">
    <property type="entry name" value="PFKB_KINASES_2"/>
    <property type="match status" value="1"/>
</dbReference>
<feature type="domain" description="Carbohydrate kinase PfkB" evidence="13">
    <location>
        <begin position="3"/>
        <end position="295"/>
    </location>
</feature>
<evidence type="ECO:0000313" key="15">
    <source>
        <dbReference type="Proteomes" id="UP000076335"/>
    </source>
</evidence>
<dbReference type="Pfam" id="PF00294">
    <property type="entry name" value="PfkB"/>
    <property type="match status" value="1"/>
</dbReference>
<feature type="binding site" evidence="12">
    <location>
        <begin position="221"/>
        <end position="226"/>
    </location>
    <ligand>
        <name>ATP</name>
        <dbReference type="ChEBI" id="CHEBI:30616"/>
    </ligand>
</feature>
<comment type="pathway">
    <text evidence="12">Carbohydrate metabolism; D-ribose degradation; D-ribose 5-phosphate from beta-D-ribopyranose: step 2/2.</text>
</comment>
<feature type="binding site" evidence="12">
    <location>
        <position position="283"/>
    </location>
    <ligand>
        <name>K(+)</name>
        <dbReference type="ChEBI" id="CHEBI:29103"/>
    </ligand>
</feature>
<evidence type="ECO:0000256" key="6">
    <source>
        <dbReference type="ARBA" id="ARBA00022741"/>
    </source>
</evidence>
<keyword evidence="10 12" id="KW-0630">Potassium</keyword>
<evidence type="ECO:0000256" key="11">
    <source>
        <dbReference type="ARBA" id="ARBA00023277"/>
    </source>
</evidence>
<evidence type="ECO:0000256" key="5">
    <source>
        <dbReference type="ARBA" id="ARBA00022723"/>
    </source>
</evidence>
<keyword evidence="5 12" id="KW-0479">Metal-binding</keyword>
<dbReference type="CDD" id="cd01174">
    <property type="entry name" value="ribokinase"/>
    <property type="match status" value="1"/>
</dbReference>
<comment type="similarity">
    <text evidence="1">Belongs to the carbohydrate kinase pfkB family.</text>
</comment>
<dbReference type="InterPro" id="IPR029056">
    <property type="entry name" value="Ribokinase-like"/>
</dbReference>
<comment type="caution">
    <text evidence="12">Lacks conserved residue(s) required for the propagation of feature annotation.</text>
</comment>
<evidence type="ECO:0000256" key="1">
    <source>
        <dbReference type="ARBA" id="ARBA00005380"/>
    </source>
</evidence>
<dbReference type="InterPro" id="IPR011611">
    <property type="entry name" value="PfkB_dom"/>
</dbReference>
<keyword evidence="9 12" id="KW-0460">Magnesium</keyword>
<comment type="caution">
    <text evidence="14">The sequence shown here is derived from an EMBL/GenBank/DDBJ whole genome shotgun (WGS) entry which is preliminary data.</text>
</comment>
<dbReference type="EMBL" id="LPVY01000002">
    <property type="protein sequence ID" value="KZB69253.1"/>
    <property type="molecule type" value="Genomic_DNA"/>
</dbReference>
<dbReference type="AlphaFoldDB" id="A0A154LB65"/>
<evidence type="ECO:0000256" key="3">
    <source>
        <dbReference type="ARBA" id="ARBA00016943"/>
    </source>
</evidence>
<dbReference type="RefSeq" id="WP_062948432.1">
    <property type="nucleotide sequence ID" value="NZ_LPVY01000002.1"/>
</dbReference>
<comment type="function">
    <text evidence="12">Catalyzes the phosphorylation of ribose at O-5 in a reaction requiring ATP and magnesium. The resulting D-ribose-5-phosphate can then be used either for sythesis of nucleotides, histidine, and tryptophan, or as a component of the pentose phosphate pathway.</text>
</comment>
<dbReference type="InterPro" id="IPR011877">
    <property type="entry name" value="Ribokinase"/>
</dbReference>
<dbReference type="PANTHER" id="PTHR10584">
    <property type="entry name" value="SUGAR KINASE"/>
    <property type="match status" value="1"/>
</dbReference>
<evidence type="ECO:0000256" key="9">
    <source>
        <dbReference type="ARBA" id="ARBA00022842"/>
    </source>
</evidence>
<dbReference type="GO" id="GO:0019303">
    <property type="term" value="P:D-ribose catabolic process"/>
    <property type="evidence" value="ECO:0007669"/>
    <property type="project" value="UniProtKB-UniRule"/>
</dbReference>
<evidence type="ECO:0000256" key="12">
    <source>
        <dbReference type="HAMAP-Rule" id="MF_01987"/>
    </source>
</evidence>
<comment type="subcellular location">
    <subcellularLocation>
        <location evidence="12">Cytoplasm</location>
    </subcellularLocation>
</comment>
<keyword evidence="4 12" id="KW-0808">Transferase</keyword>